<protein>
    <submittedName>
        <fullName evidence="2">Uncharacterized protein</fullName>
    </submittedName>
</protein>
<feature type="compositionally biased region" description="Low complexity" evidence="1">
    <location>
        <begin position="627"/>
        <end position="647"/>
    </location>
</feature>
<feature type="compositionally biased region" description="Basic and acidic residues" evidence="1">
    <location>
        <begin position="432"/>
        <end position="455"/>
    </location>
</feature>
<evidence type="ECO:0000313" key="3">
    <source>
        <dbReference type="Proteomes" id="UP001153069"/>
    </source>
</evidence>
<feature type="compositionally biased region" description="Polar residues" evidence="1">
    <location>
        <begin position="2177"/>
        <end position="2186"/>
    </location>
</feature>
<comment type="caution">
    <text evidence="2">The sequence shown here is derived from an EMBL/GenBank/DDBJ whole genome shotgun (WGS) entry which is preliminary data.</text>
</comment>
<feature type="compositionally biased region" description="Basic and acidic residues" evidence="1">
    <location>
        <begin position="1314"/>
        <end position="1324"/>
    </location>
</feature>
<accession>A0A9N8HNB5</accession>
<feature type="compositionally biased region" description="Basic and acidic residues" evidence="1">
    <location>
        <begin position="110"/>
        <end position="129"/>
    </location>
</feature>
<feature type="region of interest" description="Disordered" evidence="1">
    <location>
        <begin position="1401"/>
        <end position="1425"/>
    </location>
</feature>
<feature type="compositionally biased region" description="Basic and acidic residues" evidence="1">
    <location>
        <begin position="1631"/>
        <end position="1653"/>
    </location>
</feature>
<feature type="compositionally biased region" description="Basic and acidic residues" evidence="1">
    <location>
        <begin position="670"/>
        <end position="685"/>
    </location>
</feature>
<feature type="compositionally biased region" description="Basic and acidic residues" evidence="1">
    <location>
        <begin position="2155"/>
        <end position="2168"/>
    </location>
</feature>
<feature type="region of interest" description="Disordered" evidence="1">
    <location>
        <begin position="1171"/>
        <end position="1211"/>
    </location>
</feature>
<feature type="compositionally biased region" description="Basic and acidic residues" evidence="1">
    <location>
        <begin position="141"/>
        <end position="190"/>
    </location>
</feature>
<feature type="region of interest" description="Disordered" evidence="1">
    <location>
        <begin position="2127"/>
        <end position="2228"/>
    </location>
</feature>
<feature type="compositionally biased region" description="Polar residues" evidence="1">
    <location>
        <begin position="1576"/>
        <end position="1620"/>
    </location>
</feature>
<feature type="region of interest" description="Disordered" evidence="1">
    <location>
        <begin position="363"/>
        <end position="602"/>
    </location>
</feature>
<feature type="region of interest" description="Disordered" evidence="1">
    <location>
        <begin position="739"/>
        <end position="833"/>
    </location>
</feature>
<feature type="region of interest" description="Disordered" evidence="1">
    <location>
        <begin position="618"/>
        <end position="723"/>
    </location>
</feature>
<feature type="compositionally biased region" description="Basic residues" evidence="1">
    <location>
        <begin position="2130"/>
        <end position="2140"/>
    </location>
</feature>
<feature type="compositionally biased region" description="Basic and acidic residues" evidence="1">
    <location>
        <begin position="1484"/>
        <end position="1493"/>
    </location>
</feature>
<feature type="compositionally biased region" description="Polar residues" evidence="1">
    <location>
        <begin position="1178"/>
        <end position="1198"/>
    </location>
</feature>
<feature type="region of interest" description="Disordered" evidence="1">
    <location>
        <begin position="1233"/>
        <end position="1270"/>
    </location>
</feature>
<feature type="compositionally biased region" description="Polar residues" evidence="1">
    <location>
        <begin position="509"/>
        <end position="533"/>
    </location>
</feature>
<feature type="region of interest" description="Disordered" evidence="1">
    <location>
        <begin position="1940"/>
        <end position="1978"/>
    </location>
</feature>
<feature type="compositionally biased region" description="Polar residues" evidence="1">
    <location>
        <begin position="1541"/>
        <end position="1562"/>
    </location>
</feature>
<feature type="compositionally biased region" description="Low complexity" evidence="1">
    <location>
        <begin position="29"/>
        <end position="44"/>
    </location>
</feature>
<feature type="compositionally biased region" description="Polar residues" evidence="1">
    <location>
        <begin position="335"/>
        <end position="346"/>
    </location>
</feature>
<feature type="region of interest" description="Disordered" evidence="1">
    <location>
        <begin position="230"/>
        <end position="251"/>
    </location>
</feature>
<feature type="compositionally biased region" description="Basic and acidic residues" evidence="1">
    <location>
        <begin position="1717"/>
        <end position="1727"/>
    </location>
</feature>
<feature type="compositionally biased region" description="Basic and acidic residues" evidence="1">
    <location>
        <begin position="1794"/>
        <end position="1807"/>
    </location>
</feature>
<sequence>MMTGTAPNSAGSDSTEPWDERGDKKSALGTSNNKTNTNKPTGTTAGLLVNTTGGDMRRDRFVYDEPELEDGDLPRLNISTSAVAAANANRERKKLIPPTTNATTSTTESNLRKTNSDGSELRRQREFWKQLDSPSSLSNDEEARKARNQRNETKDNKRTAKKQAKTDKRDGDYMERLRRTNSDDSDDTRETKEFIVGEADNNFCEHTLSAMEAICGDNALQAFCGGVPNTPATTGPPGANSKLTDGSPARPKRAKNLNILNAKGDGDAVDEHTAIEVEYVEPEDTNGIPQDRPENWSPSRKNAYLAAMARKAKEDFEKNQAMEVAAQQAPKPQKRSSNPAATETADNIYNSFNAAEKRKFLRLINSGMTPKESADRVGTERDKAKESKPKPKKGKMFKFWKKGSSKAKANDSTDEEQNISMQEHSPVEPFPQEEKKEDDGHFASDERGLLEKEEAMPSPATATATSIPIEYSSSSESGPAMQSHESRTESDEDDDRRESESESTTGESKPSSNDKSQDRSLNVSDATGIQTAFSEDALDDSAVSPVKDSDSLLGITTPPPEPIPSPRVGGGDSKEDSRDVATTSEPSDDDKESSTSDARFAVSGINYYDAVRRDVFEAEPEDELESSARNASSLSRNRSSSQRSSRLPVVGPILPKLQGFAKLPKGGSKSLDEDNSSRSRRDAKFSEPVTRASSPKASTVTPDTTTKTVPEATPKDMNPSPKPLELLSTRVERMDANSTMESIGNEGPVAETKSEEEALGNLEDVLLRPFGGNTLSSGQKVGKKDAMDISQMDPSPRLVTPPVKSKKERPNEAFFDPPSTNRSQTARTPKSASAAIDTGFDIHEYLSATEGYSHAGGDANESMSVVSGKSYSTNDTGVRGAGSVYTQSSTLTTSSRKRRPGAAKSRLAKAKEAEKHSAKKQGWHESIRAAAESTKRVWKPKLGWVDYKEPATDQSIAMESMDRSIADSTPQTPLLSTSTSSVQRNTDTMHLKLPISKKKKPPLSEELPFANSSAASMNESVAESLFSAEEAPSVRTMNLSPPNVPVVKKAEEAIIDSRTASQSNVNRAVLLEEPPIRRNPLLFEDMALSNTPEGYPVPPQHKGPTDSKRSNIAAVARPTLLDDLPADEFDASRAEFAIHGNKATSAQHNQEGVASIATEALPEIRAVTVTGNEHESSVPINSAEKQTQLDSSYLDTTGDSSIPPPPPAVPASIDDISIEQSVAYSVEQFVQSVGTASPARSSRRKPQAVRSPNRALRANPATSKQSGWVDSMRAATANIAKDRQVWDPVSGWTEVSVNPQDGPVEDDLSTQSYRQKEKRAEPHSLRNGGRIQANNMEGTLDDSNITKPSIAAERVKQPLGETSLPAHDSALQGSRVDHYQMDVADDGGGGDTLKLPPSRFGSKAKAGKHDKVPLLDPAKGFPSESVKMTPTVNVVKEKVDEEDRNWFPESRRSSAKAAPTKQETAKPVNISMDTLEGTISTNSPKDERKRGPVDVDTVDEVYDEDGLKDQGLIWNGVVFESDNQDSHVQAPAISPTLHEAPQNQAGDSPKSGSTVASLSQFSKIVPKLTSNRRDTTPMNRGGSTDLSVDSWSSPTRSRTGDTPSNKWSDQASSPEPSTSPGRLGAEMMNDGLRDSHEPPEARFLHDQRARDRGASSNYQDRNLGDRNGGSNYTENDHHVNQSTVAGDGGLASEMLHNGDPTSFEERGGSKHPTGNPRRYENRGEQSRRSPIPAGNLRAFEESGETATHSPLPAGNPRAFPESRAETARQSPIPTGNLRAFDQPPPPPPPPPPANRREFEGTGIERRTHPWSSSNRPSRTGNLNAGDESNTGGRPTPYSQRRQMDFDVHPVDVEPTEGDSESQNVRHKAQQWESRSPTNIPHGDRRENPDEKEQNRLNAATAEWKSFLGKKVQAESAAAEQHGLQLHHLDHQVDPKMRRPLEQNDSIFEFSLDETSVESDNRSQPQRRDYQGNNPMESSRDVKNISQEVMSDYSDGNEINKSFLTRLAGCAAPMMPKRGQGPAAEAMAHLSFLRTNPKVDKSARFMPPYLCGRPDVIIEERESEGDGDEQEGGAIQDGNGLSREDLTTHNSQQGSRGVESKGGATPSVISDDFGAKTAYLEALAMKTAVSKPRKSDKRRKGSSAASDVSTTSTQTSHREKWRDFLDKRGVSPGKQRPSGGSETSTVTAAEKFAANQVNEMMALMASRSKTGNRSSWRNPEGAANDKRSQVIDKMIRDHDEAAGSRQQKSDSVVAAEQLASARVNAMLTALAQDSPPADQGEI</sequence>
<feature type="compositionally biased region" description="Polar residues" evidence="1">
    <location>
        <begin position="1332"/>
        <end position="1343"/>
    </location>
</feature>
<feature type="compositionally biased region" description="Polar residues" evidence="1">
    <location>
        <begin position="1809"/>
        <end position="1840"/>
    </location>
</feature>
<organism evidence="2 3">
    <name type="scientific">Seminavis robusta</name>
    <dbReference type="NCBI Taxonomy" id="568900"/>
    <lineage>
        <taxon>Eukaryota</taxon>
        <taxon>Sar</taxon>
        <taxon>Stramenopiles</taxon>
        <taxon>Ochrophyta</taxon>
        <taxon>Bacillariophyta</taxon>
        <taxon>Bacillariophyceae</taxon>
        <taxon>Bacillariophycidae</taxon>
        <taxon>Naviculales</taxon>
        <taxon>Naviculaceae</taxon>
        <taxon>Seminavis</taxon>
    </lineage>
</organism>
<feature type="compositionally biased region" description="Basic and acidic residues" evidence="1">
    <location>
        <begin position="909"/>
        <end position="923"/>
    </location>
</feature>
<feature type="region of interest" description="Disordered" evidence="1">
    <location>
        <begin position="314"/>
        <end position="346"/>
    </location>
</feature>
<feature type="region of interest" description="Disordered" evidence="1">
    <location>
        <begin position="1293"/>
        <end position="1343"/>
    </location>
</feature>
<feature type="compositionally biased region" description="Basic and acidic residues" evidence="1">
    <location>
        <begin position="1841"/>
        <end position="1851"/>
    </location>
</feature>
<feature type="region of interest" description="Disordered" evidence="1">
    <location>
        <begin position="1"/>
        <end position="190"/>
    </location>
</feature>
<name>A0A9N8HNB5_9STRA</name>
<feature type="compositionally biased region" description="Polar residues" evidence="1">
    <location>
        <begin position="2206"/>
        <end position="2216"/>
    </location>
</feature>
<feature type="compositionally biased region" description="Low complexity" evidence="1">
    <location>
        <begin position="695"/>
        <end position="712"/>
    </location>
</feature>
<dbReference type="EMBL" id="CAICTM010000970">
    <property type="protein sequence ID" value="CAB9518920.1"/>
    <property type="molecule type" value="Genomic_DNA"/>
</dbReference>
<feature type="compositionally biased region" description="Pro residues" evidence="1">
    <location>
        <begin position="1782"/>
        <end position="1793"/>
    </location>
</feature>
<feature type="compositionally biased region" description="Basic and acidic residues" evidence="1">
    <location>
        <begin position="1441"/>
        <end position="1452"/>
    </location>
</feature>
<feature type="compositionally biased region" description="Polar residues" evidence="1">
    <location>
        <begin position="818"/>
        <end position="831"/>
    </location>
</feature>
<reference evidence="2" key="1">
    <citation type="submission" date="2020-06" db="EMBL/GenBank/DDBJ databases">
        <authorList>
            <consortium name="Plant Systems Biology data submission"/>
        </authorList>
    </citation>
    <scope>NUCLEOTIDE SEQUENCE</scope>
    <source>
        <strain evidence="2">D6</strain>
    </source>
</reference>
<feature type="compositionally biased region" description="Acidic residues" evidence="1">
    <location>
        <begin position="2061"/>
        <end position="2070"/>
    </location>
</feature>
<evidence type="ECO:0000256" key="1">
    <source>
        <dbReference type="SAM" id="MobiDB-lite"/>
    </source>
</evidence>
<feature type="compositionally biased region" description="Low complexity" evidence="1">
    <location>
        <begin position="230"/>
        <end position="240"/>
    </location>
</feature>
<keyword evidence="3" id="KW-1185">Reference proteome</keyword>
<proteinExistence type="predicted"/>
<feature type="compositionally biased region" description="Basic and acidic residues" evidence="1">
    <location>
        <begin position="1881"/>
        <end position="1894"/>
    </location>
</feature>
<feature type="region of interest" description="Disordered" evidence="1">
    <location>
        <begin position="1441"/>
        <end position="1497"/>
    </location>
</feature>
<feature type="region of interest" description="Disordered" evidence="1">
    <location>
        <begin position="1538"/>
        <end position="1894"/>
    </location>
</feature>
<feature type="compositionally biased region" description="Low complexity" evidence="1">
    <location>
        <begin position="2141"/>
        <end position="2154"/>
    </location>
</feature>
<dbReference type="OrthoDB" id="49402at2759"/>
<feature type="region of interest" description="Disordered" evidence="1">
    <location>
        <begin position="2061"/>
        <end position="2105"/>
    </location>
</feature>
<feature type="compositionally biased region" description="Low complexity" evidence="1">
    <location>
        <begin position="99"/>
        <end position="109"/>
    </location>
</feature>
<evidence type="ECO:0000313" key="2">
    <source>
        <dbReference type="EMBL" id="CAB9518920.1"/>
    </source>
</evidence>
<dbReference type="Proteomes" id="UP001153069">
    <property type="component" value="Unassembled WGS sequence"/>
</dbReference>
<feature type="compositionally biased region" description="Basic residues" evidence="1">
    <location>
        <begin position="390"/>
        <end position="405"/>
    </location>
</feature>
<feature type="compositionally biased region" description="Polar residues" evidence="1">
    <location>
        <begin position="1"/>
        <end position="15"/>
    </location>
</feature>
<feature type="compositionally biased region" description="Basic and acidic residues" evidence="1">
    <location>
        <begin position="372"/>
        <end position="389"/>
    </location>
</feature>
<gene>
    <name evidence="2" type="ORF">SEMRO_972_G226630.1</name>
</gene>
<feature type="compositionally biased region" description="Low complexity" evidence="1">
    <location>
        <begin position="457"/>
        <end position="477"/>
    </location>
</feature>
<feature type="compositionally biased region" description="Polar residues" evidence="1">
    <location>
        <begin position="864"/>
        <end position="876"/>
    </location>
</feature>
<feature type="region of interest" description="Disordered" evidence="1">
    <location>
        <begin position="864"/>
        <end position="923"/>
    </location>
</feature>